<evidence type="ECO:0000256" key="5">
    <source>
        <dbReference type="ARBA" id="ARBA00023242"/>
    </source>
</evidence>
<name>A0ABU6VGJ7_9FABA</name>
<sequence length="189" mass="21602">MKTLIFHTGKVPYGHQTDWFMHEYGLQDKHLIHKGIAQDSYVICKVFQKKHSGPKTRSRAQYEKSFNEKNCDDDDGHFDEAPVPVQTISFDGSSQIEPITISSESESLDTSPIPPTPSSNTSIRRVKKDNINNSRVLNFSKEEKTLPKVWLEDLESERTPNEMGLVDFVPDGINDDDLEYLELLDVDFL</sequence>
<dbReference type="InterPro" id="IPR003441">
    <property type="entry name" value="NAC-dom"/>
</dbReference>
<gene>
    <name evidence="8" type="ORF">PIB30_044303</name>
</gene>
<protein>
    <recommendedName>
        <fullName evidence="7">NAC domain-containing protein</fullName>
    </recommendedName>
</protein>
<dbReference type="Proteomes" id="UP001341840">
    <property type="component" value="Unassembled WGS sequence"/>
</dbReference>
<keyword evidence="2" id="KW-0805">Transcription regulation</keyword>
<evidence type="ECO:0000256" key="3">
    <source>
        <dbReference type="ARBA" id="ARBA00023125"/>
    </source>
</evidence>
<accession>A0ABU6VGJ7</accession>
<dbReference type="PANTHER" id="PTHR31989">
    <property type="entry name" value="NAC DOMAIN-CONTAINING PROTEIN 82-RELATED"/>
    <property type="match status" value="1"/>
</dbReference>
<organism evidence="8 9">
    <name type="scientific">Stylosanthes scabra</name>
    <dbReference type="NCBI Taxonomy" id="79078"/>
    <lineage>
        <taxon>Eukaryota</taxon>
        <taxon>Viridiplantae</taxon>
        <taxon>Streptophyta</taxon>
        <taxon>Embryophyta</taxon>
        <taxon>Tracheophyta</taxon>
        <taxon>Spermatophyta</taxon>
        <taxon>Magnoliopsida</taxon>
        <taxon>eudicotyledons</taxon>
        <taxon>Gunneridae</taxon>
        <taxon>Pentapetalae</taxon>
        <taxon>rosids</taxon>
        <taxon>fabids</taxon>
        <taxon>Fabales</taxon>
        <taxon>Fabaceae</taxon>
        <taxon>Papilionoideae</taxon>
        <taxon>50 kb inversion clade</taxon>
        <taxon>dalbergioids sensu lato</taxon>
        <taxon>Dalbergieae</taxon>
        <taxon>Pterocarpus clade</taxon>
        <taxon>Stylosanthes</taxon>
    </lineage>
</organism>
<evidence type="ECO:0000259" key="7">
    <source>
        <dbReference type="PROSITE" id="PS51005"/>
    </source>
</evidence>
<feature type="domain" description="NAC" evidence="7">
    <location>
        <begin position="1"/>
        <end position="49"/>
    </location>
</feature>
<reference evidence="8 9" key="1">
    <citation type="journal article" date="2023" name="Plants (Basel)">
        <title>Bridging the Gap: Combining Genomics and Transcriptomics Approaches to Understand Stylosanthes scabra, an Orphan Legume from the Brazilian Caatinga.</title>
        <authorList>
            <person name="Ferreira-Neto J.R.C."/>
            <person name="da Silva M.D."/>
            <person name="Binneck E."/>
            <person name="de Melo N.F."/>
            <person name="da Silva R.H."/>
            <person name="de Melo A.L.T.M."/>
            <person name="Pandolfi V."/>
            <person name="Bustamante F.O."/>
            <person name="Brasileiro-Vidal A.C."/>
            <person name="Benko-Iseppon A.M."/>
        </authorList>
    </citation>
    <scope>NUCLEOTIDE SEQUENCE [LARGE SCALE GENOMIC DNA]</scope>
    <source>
        <tissue evidence="8">Leaves</tissue>
    </source>
</reference>
<dbReference type="PROSITE" id="PS51005">
    <property type="entry name" value="NAC"/>
    <property type="match status" value="1"/>
</dbReference>
<evidence type="ECO:0000313" key="9">
    <source>
        <dbReference type="Proteomes" id="UP001341840"/>
    </source>
</evidence>
<keyword evidence="9" id="KW-1185">Reference proteome</keyword>
<evidence type="ECO:0000256" key="6">
    <source>
        <dbReference type="SAM" id="MobiDB-lite"/>
    </source>
</evidence>
<dbReference type="EMBL" id="JASCZI010151298">
    <property type="protein sequence ID" value="MED6171820.1"/>
    <property type="molecule type" value="Genomic_DNA"/>
</dbReference>
<keyword evidence="4" id="KW-0804">Transcription</keyword>
<keyword evidence="5" id="KW-0539">Nucleus</keyword>
<feature type="region of interest" description="Disordered" evidence="6">
    <location>
        <begin position="102"/>
        <end position="127"/>
    </location>
</feature>
<evidence type="ECO:0000256" key="4">
    <source>
        <dbReference type="ARBA" id="ARBA00023163"/>
    </source>
</evidence>
<proteinExistence type="predicted"/>
<dbReference type="InterPro" id="IPR036093">
    <property type="entry name" value="NAC_dom_sf"/>
</dbReference>
<dbReference type="Gene3D" id="2.170.150.80">
    <property type="entry name" value="NAC domain"/>
    <property type="match status" value="1"/>
</dbReference>
<comment type="caution">
    <text evidence="8">The sequence shown here is derived from an EMBL/GenBank/DDBJ whole genome shotgun (WGS) entry which is preliminary data.</text>
</comment>
<dbReference type="SUPFAM" id="SSF101941">
    <property type="entry name" value="NAC domain"/>
    <property type="match status" value="1"/>
</dbReference>
<keyword evidence="3" id="KW-0238">DNA-binding</keyword>
<evidence type="ECO:0000256" key="2">
    <source>
        <dbReference type="ARBA" id="ARBA00023015"/>
    </source>
</evidence>
<comment type="subcellular location">
    <subcellularLocation>
        <location evidence="1">Nucleus</location>
    </subcellularLocation>
</comment>
<evidence type="ECO:0000256" key="1">
    <source>
        <dbReference type="ARBA" id="ARBA00004123"/>
    </source>
</evidence>
<evidence type="ECO:0000313" key="8">
    <source>
        <dbReference type="EMBL" id="MED6171820.1"/>
    </source>
</evidence>